<name>A0ABQ1UFS8_9BACT</name>
<dbReference type="Gene3D" id="2.60.40.10">
    <property type="entry name" value="Immunoglobulins"/>
    <property type="match status" value="1"/>
</dbReference>
<dbReference type="NCBIfam" id="TIGR04183">
    <property type="entry name" value="Por_Secre_tail"/>
    <property type="match status" value="1"/>
</dbReference>
<comment type="caution">
    <text evidence="2">The sequence shown here is derived from an EMBL/GenBank/DDBJ whole genome shotgun (WGS) entry which is preliminary data.</text>
</comment>
<sequence>MLGYSAATAINGRATYTDLGNSGVAIATANIDDAVSDPQEIGFPFTFNGQPFTQFILSTNGFIKLGATPLSYPALLDPIESEESADVNIIAPSSYADLEGAADQTANPTSFRVATTGAVGSRVCTIQFKNLRDKTSASAPGQMNTMQFQIKLYEGTNIIDFVYGTWTASTATPLGQLFIVGLKGSGVASSDFLLASKPSSATAWSTTTFANPAPQFLAHFVRNTFLPDAGRTYRFAPAPPNDANVAVVYTLGQLPIPLTTPHVIRALVTNAGSAPLTNVKATLSITGANTFTNVKTIPTLAVGASAIVSFDSYTPTTTGNSVINVTLPSDDNEANNVASTTQMVNRALFGYAEANVPATSSVGFGATAGGIFLAKFTTNGARNLSVINADLEDARSVGRTVFAVLCNSTGAILGRSDDYVVTTTDIGSMKAFTLRTPAVINGDFYIGLAQAAAPSGTAAFFPLGTSAEAPTRTGTFFTAPLAGGTLTDAAASNLGKFMLEAVTTAVVTANSPELQRAIAVYPNPSKGLITLDIHGVAAKGTLQVQVSNLLGQTVYTGTAKNEATNSLNLSSLAAGVYNLKVQNGDQYTVQKLVIE</sequence>
<dbReference type="Pfam" id="PF18962">
    <property type="entry name" value="Por_Secre_tail"/>
    <property type="match status" value="1"/>
</dbReference>
<gene>
    <name evidence="2" type="ORF">GCM10011383_31650</name>
</gene>
<keyword evidence="3" id="KW-1185">Reference proteome</keyword>
<protein>
    <recommendedName>
        <fullName evidence="1">Secretion system C-terminal sorting domain-containing protein</fullName>
    </recommendedName>
</protein>
<evidence type="ECO:0000313" key="2">
    <source>
        <dbReference type="EMBL" id="GGF17858.1"/>
    </source>
</evidence>
<reference evidence="3" key="1">
    <citation type="journal article" date="2019" name="Int. J. Syst. Evol. Microbiol.">
        <title>The Global Catalogue of Microorganisms (GCM) 10K type strain sequencing project: providing services to taxonomists for standard genome sequencing and annotation.</title>
        <authorList>
            <consortium name="The Broad Institute Genomics Platform"/>
            <consortium name="The Broad Institute Genome Sequencing Center for Infectious Disease"/>
            <person name="Wu L."/>
            <person name="Ma J."/>
        </authorList>
    </citation>
    <scope>NUCLEOTIDE SEQUENCE [LARGE SCALE GENOMIC DNA]</scope>
    <source>
        <strain evidence="3">CGMCC 1.15197</strain>
    </source>
</reference>
<accession>A0ABQ1UFS8</accession>
<dbReference type="EMBL" id="BMHT01000005">
    <property type="protein sequence ID" value="GGF17858.1"/>
    <property type="molecule type" value="Genomic_DNA"/>
</dbReference>
<feature type="domain" description="Secretion system C-terminal sorting" evidence="1">
    <location>
        <begin position="520"/>
        <end position="594"/>
    </location>
</feature>
<dbReference type="InterPro" id="IPR026444">
    <property type="entry name" value="Secre_tail"/>
</dbReference>
<proteinExistence type="predicted"/>
<evidence type="ECO:0000259" key="1">
    <source>
        <dbReference type="Pfam" id="PF18962"/>
    </source>
</evidence>
<organism evidence="2 3">
    <name type="scientific">Hymenobacter cavernae</name>
    <dbReference type="NCBI Taxonomy" id="2044852"/>
    <lineage>
        <taxon>Bacteria</taxon>
        <taxon>Pseudomonadati</taxon>
        <taxon>Bacteroidota</taxon>
        <taxon>Cytophagia</taxon>
        <taxon>Cytophagales</taxon>
        <taxon>Hymenobacteraceae</taxon>
        <taxon>Hymenobacter</taxon>
    </lineage>
</organism>
<dbReference type="Proteomes" id="UP000632273">
    <property type="component" value="Unassembled WGS sequence"/>
</dbReference>
<dbReference type="InterPro" id="IPR013783">
    <property type="entry name" value="Ig-like_fold"/>
</dbReference>
<evidence type="ECO:0000313" key="3">
    <source>
        <dbReference type="Proteomes" id="UP000632273"/>
    </source>
</evidence>